<accession>A0A848E9N7</accession>
<organism evidence="2 3">
    <name type="scientific">Neoroseomonas marina</name>
    <dbReference type="NCBI Taxonomy" id="1232220"/>
    <lineage>
        <taxon>Bacteria</taxon>
        <taxon>Pseudomonadati</taxon>
        <taxon>Pseudomonadota</taxon>
        <taxon>Alphaproteobacteria</taxon>
        <taxon>Acetobacterales</taxon>
        <taxon>Acetobacteraceae</taxon>
        <taxon>Neoroseomonas</taxon>
    </lineage>
</organism>
<dbReference type="Proteomes" id="UP000548582">
    <property type="component" value="Unassembled WGS sequence"/>
</dbReference>
<gene>
    <name evidence="2" type="ORF">GWK16_02940</name>
</gene>
<keyword evidence="1" id="KW-0812">Transmembrane</keyword>
<feature type="transmembrane region" description="Helical" evidence="1">
    <location>
        <begin position="28"/>
        <end position="52"/>
    </location>
</feature>
<comment type="caution">
    <text evidence="2">The sequence shown here is derived from an EMBL/GenBank/DDBJ whole genome shotgun (WGS) entry which is preliminary data.</text>
</comment>
<keyword evidence="1" id="KW-0472">Membrane</keyword>
<feature type="transmembrane region" description="Helical" evidence="1">
    <location>
        <begin position="6"/>
        <end position="21"/>
    </location>
</feature>
<proteinExistence type="predicted"/>
<evidence type="ECO:0000313" key="3">
    <source>
        <dbReference type="Proteomes" id="UP000548582"/>
    </source>
</evidence>
<keyword evidence="1" id="KW-1133">Transmembrane helix</keyword>
<reference evidence="2 3" key="1">
    <citation type="submission" date="2020-03" db="EMBL/GenBank/DDBJ databases">
        <authorList>
            <person name="Sun Q."/>
        </authorList>
    </citation>
    <scope>NUCLEOTIDE SEQUENCE [LARGE SCALE GENOMIC DNA]</scope>
    <source>
        <strain evidence="2 3">JC162</strain>
    </source>
</reference>
<protein>
    <submittedName>
        <fullName evidence="2">Uncharacterized protein</fullName>
    </submittedName>
</protein>
<evidence type="ECO:0000313" key="2">
    <source>
        <dbReference type="EMBL" id="NMJ40183.1"/>
    </source>
</evidence>
<sequence length="94" mass="10155">MIRLLPSLFGYAVALAVFVWLRRRRPLFVASVLGFLAGVAACFGAPALPLLLAEGPDAVWLLLPLGVFLYAPTMLPLILLLPLLGYVLNRAGRP</sequence>
<name>A0A848E9N7_9PROT</name>
<feature type="transmembrane region" description="Helical" evidence="1">
    <location>
        <begin position="58"/>
        <end position="88"/>
    </location>
</feature>
<dbReference type="EMBL" id="JABBKX010000001">
    <property type="protein sequence ID" value="NMJ40183.1"/>
    <property type="molecule type" value="Genomic_DNA"/>
</dbReference>
<dbReference type="AlphaFoldDB" id="A0A848E9N7"/>
<dbReference type="RefSeq" id="WP_170052457.1">
    <property type="nucleotide sequence ID" value="NZ_JABBKX010000001.1"/>
</dbReference>
<evidence type="ECO:0000256" key="1">
    <source>
        <dbReference type="SAM" id="Phobius"/>
    </source>
</evidence>
<keyword evidence="3" id="KW-1185">Reference proteome</keyword>